<dbReference type="SUPFAM" id="SSF54862">
    <property type="entry name" value="4Fe-4S ferredoxins"/>
    <property type="match status" value="1"/>
</dbReference>
<dbReference type="EMBL" id="VSSQ01005630">
    <property type="protein sequence ID" value="MPM29877.1"/>
    <property type="molecule type" value="Genomic_DNA"/>
</dbReference>
<name>A0A644YNL5_9ZZZZ</name>
<proteinExistence type="predicted"/>
<gene>
    <name evidence="2" type="ORF">SDC9_76418</name>
</gene>
<dbReference type="Gene3D" id="3.30.70.20">
    <property type="match status" value="1"/>
</dbReference>
<feature type="domain" description="4Fe-4S ferredoxin-type" evidence="1">
    <location>
        <begin position="28"/>
        <end position="58"/>
    </location>
</feature>
<sequence length="161" mass="17654">MHAARNIALCTKDCVCLFICPTGATDTENGQIDFSKCIDGCRLCVDACPSHALYLVPGTYPQPQPKTEPVKTALLDLAKSKADQMALADQLAQESEDPVFRQLCKTVAMSNRILAEDCYREAGYILPQSNAVRQLLKELVQKHEGDDAFPRDAVEALLAKL</sequence>
<dbReference type="InterPro" id="IPR017896">
    <property type="entry name" value="4Fe4S_Fe-S-bd"/>
</dbReference>
<accession>A0A644YNL5</accession>
<protein>
    <recommendedName>
        <fullName evidence="1">4Fe-4S ferredoxin-type domain-containing protein</fullName>
    </recommendedName>
</protein>
<evidence type="ECO:0000259" key="1">
    <source>
        <dbReference type="PROSITE" id="PS51379"/>
    </source>
</evidence>
<dbReference type="PROSITE" id="PS51379">
    <property type="entry name" value="4FE4S_FER_2"/>
    <property type="match status" value="1"/>
</dbReference>
<comment type="caution">
    <text evidence="2">The sequence shown here is derived from an EMBL/GenBank/DDBJ whole genome shotgun (WGS) entry which is preliminary data.</text>
</comment>
<dbReference type="AlphaFoldDB" id="A0A644YNL5"/>
<reference evidence="2" key="1">
    <citation type="submission" date="2019-08" db="EMBL/GenBank/DDBJ databases">
        <authorList>
            <person name="Kucharzyk K."/>
            <person name="Murdoch R.W."/>
            <person name="Higgins S."/>
            <person name="Loffler F."/>
        </authorList>
    </citation>
    <scope>NUCLEOTIDE SEQUENCE</scope>
</reference>
<organism evidence="2">
    <name type="scientific">bioreactor metagenome</name>
    <dbReference type="NCBI Taxonomy" id="1076179"/>
    <lineage>
        <taxon>unclassified sequences</taxon>
        <taxon>metagenomes</taxon>
        <taxon>ecological metagenomes</taxon>
    </lineage>
</organism>
<evidence type="ECO:0000313" key="2">
    <source>
        <dbReference type="EMBL" id="MPM29877.1"/>
    </source>
</evidence>